<sequence>NEYTSGTWTKTTLSINGCCLREHPHSSSLRSKECLLSGSTDLGCARAKPRTSKRSFENQRLSRSSDLSPLASYYIYSAQRAYCNIKKFNMTTKNPNLKAAGRLRSGTRPPANPRRCQTLRSRRRFHRRGPDVAPLPEPCLRRFFTGEEHGRRSDVVGEIVCGGREVFVSGGE</sequence>
<dbReference type="EMBL" id="BKCP01005294">
    <property type="protein sequence ID" value="GER37135.1"/>
    <property type="molecule type" value="Genomic_DNA"/>
</dbReference>
<reference evidence="2" key="1">
    <citation type="journal article" date="2019" name="Curr. Biol.">
        <title>Genome Sequence of Striga asiatica Provides Insight into the Evolution of Plant Parasitism.</title>
        <authorList>
            <person name="Yoshida S."/>
            <person name="Kim S."/>
            <person name="Wafula E.K."/>
            <person name="Tanskanen J."/>
            <person name="Kim Y.M."/>
            <person name="Honaas L."/>
            <person name="Yang Z."/>
            <person name="Spallek T."/>
            <person name="Conn C.E."/>
            <person name="Ichihashi Y."/>
            <person name="Cheong K."/>
            <person name="Cui S."/>
            <person name="Der J.P."/>
            <person name="Gundlach H."/>
            <person name="Jiao Y."/>
            <person name="Hori C."/>
            <person name="Ishida J.K."/>
            <person name="Kasahara H."/>
            <person name="Kiba T."/>
            <person name="Kim M.S."/>
            <person name="Koo N."/>
            <person name="Laohavisit A."/>
            <person name="Lee Y.H."/>
            <person name="Lumba S."/>
            <person name="McCourt P."/>
            <person name="Mortimer J.C."/>
            <person name="Mutuku J.M."/>
            <person name="Nomura T."/>
            <person name="Sasaki-Sekimoto Y."/>
            <person name="Seto Y."/>
            <person name="Wang Y."/>
            <person name="Wakatake T."/>
            <person name="Sakakibara H."/>
            <person name="Demura T."/>
            <person name="Yamaguchi S."/>
            <person name="Yoneyama K."/>
            <person name="Manabe R.I."/>
            <person name="Nelson D.C."/>
            <person name="Schulman A.H."/>
            <person name="Timko M.P."/>
            <person name="dePamphilis C.W."/>
            <person name="Choi D."/>
            <person name="Shirasu K."/>
        </authorList>
    </citation>
    <scope>NUCLEOTIDE SEQUENCE [LARGE SCALE GENOMIC DNA]</scope>
    <source>
        <strain evidence="2">cv. UVA1</strain>
    </source>
</reference>
<protein>
    <submittedName>
        <fullName evidence="1">Plant invertase/pectin methylesterase inhibitor</fullName>
    </submittedName>
</protein>
<dbReference type="AlphaFoldDB" id="A0A5A7PW96"/>
<name>A0A5A7PW96_STRAF</name>
<feature type="non-terminal residue" evidence="1">
    <location>
        <position position="1"/>
    </location>
</feature>
<feature type="non-terminal residue" evidence="1">
    <location>
        <position position="172"/>
    </location>
</feature>
<evidence type="ECO:0000313" key="1">
    <source>
        <dbReference type="EMBL" id="GER37135.1"/>
    </source>
</evidence>
<accession>A0A5A7PW96</accession>
<organism evidence="1 2">
    <name type="scientific">Striga asiatica</name>
    <name type="common">Asiatic witchweed</name>
    <name type="synonym">Buchnera asiatica</name>
    <dbReference type="NCBI Taxonomy" id="4170"/>
    <lineage>
        <taxon>Eukaryota</taxon>
        <taxon>Viridiplantae</taxon>
        <taxon>Streptophyta</taxon>
        <taxon>Embryophyta</taxon>
        <taxon>Tracheophyta</taxon>
        <taxon>Spermatophyta</taxon>
        <taxon>Magnoliopsida</taxon>
        <taxon>eudicotyledons</taxon>
        <taxon>Gunneridae</taxon>
        <taxon>Pentapetalae</taxon>
        <taxon>asterids</taxon>
        <taxon>lamiids</taxon>
        <taxon>Lamiales</taxon>
        <taxon>Orobanchaceae</taxon>
        <taxon>Buchnereae</taxon>
        <taxon>Striga</taxon>
    </lineage>
</organism>
<evidence type="ECO:0000313" key="2">
    <source>
        <dbReference type="Proteomes" id="UP000325081"/>
    </source>
</evidence>
<comment type="caution">
    <text evidence="1">The sequence shown here is derived from an EMBL/GenBank/DDBJ whole genome shotgun (WGS) entry which is preliminary data.</text>
</comment>
<gene>
    <name evidence="1" type="ORF">STAS_13525</name>
</gene>
<proteinExistence type="predicted"/>
<dbReference type="Proteomes" id="UP000325081">
    <property type="component" value="Unassembled WGS sequence"/>
</dbReference>
<keyword evidence="2" id="KW-1185">Reference proteome</keyword>